<gene>
    <name evidence="10" type="ORF">B0W44_13445</name>
</gene>
<evidence type="ECO:0000256" key="7">
    <source>
        <dbReference type="SAM" id="MobiDB-lite"/>
    </source>
</evidence>
<dbReference type="Gene3D" id="2.40.50.100">
    <property type="match status" value="1"/>
</dbReference>
<evidence type="ECO:0000259" key="8">
    <source>
        <dbReference type="PROSITE" id="PS50968"/>
    </source>
</evidence>
<dbReference type="Pfam" id="PF00198">
    <property type="entry name" value="2-oxoacid_dh"/>
    <property type="match status" value="1"/>
</dbReference>
<evidence type="ECO:0000256" key="3">
    <source>
        <dbReference type="ARBA" id="ARBA00022679"/>
    </source>
</evidence>
<dbReference type="PROSITE" id="PS51826">
    <property type="entry name" value="PSBD"/>
    <property type="match status" value="1"/>
</dbReference>
<evidence type="ECO:0000256" key="4">
    <source>
        <dbReference type="ARBA" id="ARBA00022823"/>
    </source>
</evidence>
<dbReference type="SUPFAM" id="SSF47005">
    <property type="entry name" value="Peripheral subunit-binding domain of 2-oxo acid dehydrogenase complex"/>
    <property type="match status" value="1"/>
</dbReference>
<reference evidence="10 11" key="1">
    <citation type="journal article" date="2015" name="Int. J. Syst. Evol. Microbiol.">
        <title>Novibacillus thermophilus gen. nov., sp. nov., a Gram-staining-negative and moderately thermophilic member of the family Thermoactinomycetaceae.</title>
        <authorList>
            <person name="Yang G."/>
            <person name="Chen J."/>
            <person name="Zhou S."/>
        </authorList>
    </citation>
    <scope>NUCLEOTIDE SEQUENCE [LARGE SCALE GENOMIC DNA]</scope>
    <source>
        <strain evidence="10 11">SG-1</strain>
    </source>
</reference>
<dbReference type="FunFam" id="3.30.559.10:FF:000007">
    <property type="entry name" value="Dihydrolipoamide acetyltransferase component of pyruvate dehydrogenase complex"/>
    <property type="match status" value="1"/>
</dbReference>
<evidence type="ECO:0000313" key="10">
    <source>
        <dbReference type="EMBL" id="AQS57566.1"/>
    </source>
</evidence>
<dbReference type="OrthoDB" id="9805770at2"/>
<dbReference type="AlphaFoldDB" id="A0A1U9KC22"/>
<dbReference type="Pfam" id="PF02817">
    <property type="entry name" value="E3_binding"/>
    <property type="match status" value="1"/>
</dbReference>
<dbReference type="InterPro" id="IPR011053">
    <property type="entry name" value="Single_hybrid_motif"/>
</dbReference>
<dbReference type="PROSITE" id="PS00189">
    <property type="entry name" value="LIPOYL"/>
    <property type="match status" value="1"/>
</dbReference>
<dbReference type="EMBL" id="CP019699">
    <property type="protein sequence ID" value="AQS57566.1"/>
    <property type="molecule type" value="Genomic_DNA"/>
</dbReference>
<comment type="similarity">
    <text evidence="2 6">Belongs to the 2-oxoacid dehydrogenase family.</text>
</comment>
<evidence type="ECO:0000256" key="5">
    <source>
        <dbReference type="ARBA" id="ARBA00023315"/>
    </source>
</evidence>
<dbReference type="InterPro" id="IPR001078">
    <property type="entry name" value="2-oxoacid_DH_actylTfrase"/>
</dbReference>
<dbReference type="EC" id="2.3.1.-" evidence="6"/>
<feature type="region of interest" description="Disordered" evidence="7">
    <location>
        <begin position="81"/>
        <end position="103"/>
    </location>
</feature>
<feature type="domain" description="Peripheral subunit-binding (PSBD)" evidence="9">
    <location>
        <begin position="105"/>
        <end position="142"/>
    </location>
</feature>
<dbReference type="InterPro" id="IPR003016">
    <property type="entry name" value="2-oxoA_DH_lipoyl-BS"/>
</dbReference>
<evidence type="ECO:0000256" key="6">
    <source>
        <dbReference type="RuleBase" id="RU003423"/>
    </source>
</evidence>
<dbReference type="InterPro" id="IPR023213">
    <property type="entry name" value="CAT-like_dom_sf"/>
</dbReference>
<dbReference type="InterPro" id="IPR000089">
    <property type="entry name" value="Biotin_lipoyl"/>
</dbReference>
<evidence type="ECO:0000313" key="11">
    <source>
        <dbReference type="Proteomes" id="UP000188603"/>
    </source>
</evidence>
<dbReference type="InterPro" id="IPR004167">
    <property type="entry name" value="PSBD"/>
</dbReference>
<proteinExistence type="inferred from homology"/>
<evidence type="ECO:0000256" key="2">
    <source>
        <dbReference type="ARBA" id="ARBA00007317"/>
    </source>
</evidence>
<dbReference type="Gene3D" id="4.10.320.10">
    <property type="entry name" value="E3-binding domain"/>
    <property type="match status" value="1"/>
</dbReference>
<dbReference type="InterPro" id="IPR036625">
    <property type="entry name" value="E3-bd_dom_sf"/>
</dbReference>
<dbReference type="Pfam" id="PF00364">
    <property type="entry name" value="Biotin_lipoyl"/>
    <property type="match status" value="1"/>
</dbReference>
<dbReference type="STRING" id="1471761.B0W44_13445"/>
<dbReference type="PANTHER" id="PTHR43178:SF5">
    <property type="entry name" value="LIPOAMIDE ACYLTRANSFERASE COMPONENT OF BRANCHED-CHAIN ALPHA-KETO ACID DEHYDROGENASE COMPLEX, MITOCHONDRIAL"/>
    <property type="match status" value="1"/>
</dbReference>
<evidence type="ECO:0000256" key="1">
    <source>
        <dbReference type="ARBA" id="ARBA00001938"/>
    </source>
</evidence>
<dbReference type="SUPFAM" id="SSF52777">
    <property type="entry name" value="CoA-dependent acyltransferases"/>
    <property type="match status" value="1"/>
</dbReference>
<dbReference type="KEGG" id="ntr:B0W44_13445"/>
<dbReference type="GO" id="GO:0016407">
    <property type="term" value="F:acetyltransferase activity"/>
    <property type="evidence" value="ECO:0007669"/>
    <property type="project" value="TreeGrafter"/>
</dbReference>
<dbReference type="PROSITE" id="PS50968">
    <property type="entry name" value="BIOTINYL_LIPOYL"/>
    <property type="match status" value="1"/>
</dbReference>
<sequence length="405" mass="44116">MREKVTMPQLGESVTEGTITTWLKQLGERIQLYEPLCEVTTDKVSAEVPATAAGTLVDIVVEAGSTVAVGDVICTIEKNEDEGGKSVRPKKGAAEGEEGADSKRRYSPAVLRLAQEHDIELGLIEGSGRGGRVTRKDVLAYIEKQKKLTVQSTVTSSAQPDIERKETGAVVQSTGDREIELDPVRRTIAERMVKSKQEIPHAWMMVEADVTGLVRLRERVKDEFLAREGVRLTYLPFFIKAVVESLKQYPRLNAVWAGDKIIEKKEINISVAIAGDDALHVPVIRHADSLSISGIAKALGKLIHKVAAGELSVSDTRGGTFTVNNTGTFGSIASNPIINVPQAAIISMESIVKRPVVVNDAIAIRDMVHFCLSLDHRILDGALAGKFMQSVKHQMESFGDETPLY</sequence>
<dbReference type="Proteomes" id="UP000188603">
    <property type="component" value="Chromosome"/>
</dbReference>
<dbReference type="GO" id="GO:0005737">
    <property type="term" value="C:cytoplasm"/>
    <property type="evidence" value="ECO:0007669"/>
    <property type="project" value="TreeGrafter"/>
</dbReference>
<dbReference type="PANTHER" id="PTHR43178">
    <property type="entry name" value="DIHYDROLIPOAMIDE ACETYLTRANSFERASE COMPONENT OF PYRUVATE DEHYDROGENASE COMPLEX"/>
    <property type="match status" value="1"/>
</dbReference>
<dbReference type="Gene3D" id="3.30.559.10">
    <property type="entry name" value="Chloramphenicol acetyltransferase-like domain"/>
    <property type="match status" value="1"/>
</dbReference>
<dbReference type="RefSeq" id="WP_077721403.1">
    <property type="nucleotide sequence ID" value="NZ_CP019699.1"/>
</dbReference>
<keyword evidence="11" id="KW-1185">Reference proteome</keyword>
<feature type="domain" description="Lipoyl-binding" evidence="8">
    <location>
        <begin position="2"/>
        <end position="77"/>
    </location>
</feature>
<dbReference type="GO" id="GO:0031405">
    <property type="term" value="F:lipoic acid binding"/>
    <property type="evidence" value="ECO:0007669"/>
    <property type="project" value="TreeGrafter"/>
</dbReference>
<accession>A0A1U9KC22</accession>
<name>A0A1U9KC22_9BACL</name>
<dbReference type="InterPro" id="IPR050743">
    <property type="entry name" value="2-oxoacid_DH_E2_comp"/>
</dbReference>
<dbReference type="SUPFAM" id="SSF51230">
    <property type="entry name" value="Single hybrid motif"/>
    <property type="match status" value="1"/>
</dbReference>
<dbReference type="CDD" id="cd06849">
    <property type="entry name" value="lipoyl_domain"/>
    <property type="match status" value="1"/>
</dbReference>
<keyword evidence="4 6" id="KW-0450">Lipoyl</keyword>
<protein>
    <recommendedName>
        <fullName evidence="6">Dihydrolipoamide acetyltransferase component of pyruvate dehydrogenase complex</fullName>
        <ecNumber evidence="6">2.3.1.-</ecNumber>
    </recommendedName>
</protein>
<evidence type="ECO:0000259" key="9">
    <source>
        <dbReference type="PROSITE" id="PS51826"/>
    </source>
</evidence>
<comment type="cofactor">
    <cofactor evidence="1 6">
        <name>(R)-lipoate</name>
        <dbReference type="ChEBI" id="CHEBI:83088"/>
    </cofactor>
</comment>
<keyword evidence="5 6" id="KW-0012">Acyltransferase</keyword>
<keyword evidence="3 6" id="KW-0808">Transferase</keyword>
<organism evidence="10 11">
    <name type="scientific">Novibacillus thermophilus</name>
    <dbReference type="NCBI Taxonomy" id="1471761"/>
    <lineage>
        <taxon>Bacteria</taxon>
        <taxon>Bacillati</taxon>
        <taxon>Bacillota</taxon>
        <taxon>Bacilli</taxon>
        <taxon>Bacillales</taxon>
        <taxon>Thermoactinomycetaceae</taxon>
        <taxon>Novibacillus</taxon>
    </lineage>
</organism>